<keyword evidence="2" id="KW-1185">Reference proteome</keyword>
<dbReference type="Proteomes" id="UP000199263">
    <property type="component" value="Unassembled WGS sequence"/>
</dbReference>
<organism evidence="1 2">
    <name type="scientific">Clostridium uliginosum</name>
    <dbReference type="NCBI Taxonomy" id="119641"/>
    <lineage>
        <taxon>Bacteria</taxon>
        <taxon>Bacillati</taxon>
        <taxon>Bacillota</taxon>
        <taxon>Clostridia</taxon>
        <taxon>Eubacteriales</taxon>
        <taxon>Clostridiaceae</taxon>
        <taxon>Clostridium</taxon>
    </lineage>
</organism>
<gene>
    <name evidence="1" type="ORF">SAMN05421842_1078</name>
</gene>
<dbReference type="STRING" id="119641.SAMN05421842_1078"/>
<dbReference type="RefSeq" id="WP_090089784.1">
    <property type="nucleotide sequence ID" value="NZ_FOMG01000007.1"/>
</dbReference>
<evidence type="ECO:0008006" key="3">
    <source>
        <dbReference type="Google" id="ProtNLM"/>
    </source>
</evidence>
<evidence type="ECO:0000313" key="2">
    <source>
        <dbReference type="Proteomes" id="UP000199263"/>
    </source>
</evidence>
<dbReference type="OrthoDB" id="9967123at2"/>
<dbReference type="EMBL" id="FOMG01000007">
    <property type="protein sequence ID" value="SFC66486.1"/>
    <property type="molecule type" value="Genomic_DNA"/>
</dbReference>
<name>A0A1I1L093_9CLOT</name>
<accession>A0A1I1L093</accession>
<evidence type="ECO:0000313" key="1">
    <source>
        <dbReference type="EMBL" id="SFC66486.1"/>
    </source>
</evidence>
<sequence length="204" mass="23615">MKDSNCYTKKILFKNCAFADTISLPACSDPIKEIVDYAVKIFVFENKFVKTCGDEKLMIKGYKAIKIRYLVDDCTGKVICKTFTVPFFELIPIPICSNIVKIDAKVSYCDLNHCDSYTLWFYNVITLCISVYTKNTPPIIHCDKEHNCSDEDWNFKNDCYPSTKKIHYHEKHCYPSSIANDIDDDSCCMKKTDCCKSHYRDDEC</sequence>
<proteinExistence type="predicted"/>
<reference evidence="1 2" key="1">
    <citation type="submission" date="2016-10" db="EMBL/GenBank/DDBJ databases">
        <authorList>
            <person name="de Groot N.N."/>
        </authorList>
    </citation>
    <scope>NUCLEOTIDE SEQUENCE [LARGE SCALE GENOMIC DNA]</scope>
    <source>
        <strain evidence="1 2">DSM 12992</strain>
    </source>
</reference>
<dbReference type="AlphaFoldDB" id="A0A1I1L093"/>
<protein>
    <recommendedName>
        <fullName evidence="3">SipL SPOCS domain-containing protein</fullName>
    </recommendedName>
</protein>